<dbReference type="WBParaSite" id="HCON_00124350-00001">
    <property type="protein sequence ID" value="HCON_00124350-00001"/>
    <property type="gene ID" value="HCON_00124350"/>
</dbReference>
<dbReference type="InterPro" id="IPR036291">
    <property type="entry name" value="NAD(P)-bd_dom_sf"/>
</dbReference>
<protein>
    <submittedName>
        <fullName evidence="2">Short-chain dehydrogenase reductase SDR domain containing protein</fullName>
    </submittedName>
</protein>
<dbReference type="PANTHER" id="PTHR44115:SF2">
    <property type="entry name" value="NAD(P)-BINDING PROTEIN"/>
    <property type="match status" value="1"/>
</dbReference>
<accession>A0A7I4YNH9</accession>
<dbReference type="OrthoDB" id="47007at2759"/>
<name>A0A7I4YNH9_HAECO</name>
<evidence type="ECO:0000313" key="1">
    <source>
        <dbReference type="Proteomes" id="UP000025227"/>
    </source>
</evidence>
<reference evidence="2" key="1">
    <citation type="submission" date="2020-12" db="UniProtKB">
        <authorList>
            <consortium name="WormBaseParasite"/>
        </authorList>
    </citation>
    <scope>IDENTIFICATION</scope>
    <source>
        <strain evidence="2">MHco3</strain>
    </source>
</reference>
<dbReference type="Proteomes" id="UP000025227">
    <property type="component" value="Unplaced"/>
</dbReference>
<sequence length="290" mass="31016">MGQFDGRAVIVTGSSNGIGRATAVMFAKEGAMVTICGRDEKTLNETKSMVLAVNGGDEKKVFSALGDLCKEEVMKAIVDGTVNAFGRLDVLVNNAGGTNRMDWEKPEIECDLSNFEYTLNLNTKSILRLCQLAYPHLIESKGEIVNVSSIAGQPNGSSLVSPYYSISKAAQDHLTRNLAICYIQKGVRVNGVSPGMISTNIIQRTGVPSEVVKKMEDAVAASPSRVPCGRAGTPDEIAEAILFLADRKRSSYIVGHLLVVDGGSSLQMPLIADGFQIFKEVLTELPSSKA</sequence>
<dbReference type="Gene3D" id="3.40.50.720">
    <property type="entry name" value="NAD(P)-binding Rossmann-like Domain"/>
    <property type="match status" value="1"/>
</dbReference>
<keyword evidence="1" id="KW-1185">Reference proteome</keyword>
<dbReference type="SUPFAM" id="SSF51735">
    <property type="entry name" value="NAD(P)-binding Rossmann-fold domains"/>
    <property type="match status" value="1"/>
</dbReference>
<dbReference type="FunFam" id="3.40.50.720:FF:000084">
    <property type="entry name" value="Short-chain dehydrogenase reductase"/>
    <property type="match status" value="1"/>
</dbReference>
<dbReference type="Pfam" id="PF13561">
    <property type="entry name" value="adh_short_C2"/>
    <property type="match status" value="1"/>
</dbReference>
<proteinExistence type="predicted"/>
<organism evidence="1 2">
    <name type="scientific">Haemonchus contortus</name>
    <name type="common">Barber pole worm</name>
    <dbReference type="NCBI Taxonomy" id="6289"/>
    <lineage>
        <taxon>Eukaryota</taxon>
        <taxon>Metazoa</taxon>
        <taxon>Ecdysozoa</taxon>
        <taxon>Nematoda</taxon>
        <taxon>Chromadorea</taxon>
        <taxon>Rhabditida</taxon>
        <taxon>Rhabditina</taxon>
        <taxon>Rhabditomorpha</taxon>
        <taxon>Strongyloidea</taxon>
        <taxon>Trichostrongylidae</taxon>
        <taxon>Haemonchus</taxon>
    </lineage>
</organism>
<dbReference type="PRINTS" id="PR00080">
    <property type="entry name" value="SDRFAMILY"/>
</dbReference>
<dbReference type="OMA" id="GNAWDCA"/>
<dbReference type="InterPro" id="IPR002347">
    <property type="entry name" value="SDR_fam"/>
</dbReference>
<dbReference type="PANTHER" id="PTHR44115">
    <property type="entry name" value="PROTEIN CBG09704"/>
    <property type="match status" value="1"/>
</dbReference>
<dbReference type="PRINTS" id="PR00081">
    <property type="entry name" value="GDHRDH"/>
</dbReference>
<dbReference type="AlphaFoldDB" id="A0A7I4YNH9"/>
<evidence type="ECO:0000313" key="2">
    <source>
        <dbReference type="WBParaSite" id="HCON_00124350-00001"/>
    </source>
</evidence>